<dbReference type="STRING" id="693661.Arcve_2064"/>
<dbReference type="AlphaFoldDB" id="F2KSI4"/>
<gene>
    <name evidence="1" type="ordered locus">Arcve_2064</name>
</gene>
<dbReference type="EMBL" id="CP002588">
    <property type="protein sequence ID" value="AEA48054.1"/>
    <property type="molecule type" value="Genomic_DNA"/>
</dbReference>
<dbReference type="HOGENOM" id="CLU_1700190_0_0_2"/>
<proteinExistence type="predicted"/>
<dbReference type="Proteomes" id="UP000008136">
    <property type="component" value="Chromosome"/>
</dbReference>
<dbReference type="GeneID" id="10395198"/>
<accession>F2KSI4</accession>
<protein>
    <submittedName>
        <fullName evidence="1">Uncharacterized protein</fullName>
    </submittedName>
</protein>
<sequence>MTGKTLTINDLMRVPVAQPAGGVIRVPAEPVEDAGDMDLLTLLERLNGFVNNLNRLVENSKELISNLAANADKLMLPPGIADKLRMFQAIGNMANQPISNLPRNAGPSIDKKQILQLLNSLPIPDDASWKEVKEFANKILGGQDAGADSGQKEG</sequence>
<name>F2KSI4_ARCVS</name>
<dbReference type="KEGG" id="ave:Arcve_2064"/>
<evidence type="ECO:0000313" key="2">
    <source>
        <dbReference type="Proteomes" id="UP000008136"/>
    </source>
</evidence>
<dbReference type="RefSeq" id="WP_013684705.1">
    <property type="nucleotide sequence ID" value="NC_015320.1"/>
</dbReference>
<reference evidence="1 2" key="1">
    <citation type="submission" date="2011-03" db="EMBL/GenBank/DDBJ databases">
        <title>The complete genome of Archaeoglobus veneficus SNP6.</title>
        <authorList>
            <consortium name="US DOE Joint Genome Institute (JGI-PGF)"/>
            <person name="Lucas S."/>
            <person name="Copeland A."/>
            <person name="Lapidus A."/>
            <person name="Bruce D."/>
            <person name="Goodwin L."/>
            <person name="Pitluck S."/>
            <person name="Kyrpides N."/>
            <person name="Mavromatis K."/>
            <person name="Pagani I."/>
            <person name="Ivanova N."/>
            <person name="Mikhailova N."/>
            <person name="Lu M."/>
            <person name="Detter J.C."/>
            <person name="Tapia R."/>
            <person name="Han C."/>
            <person name="Land M."/>
            <person name="Hauser L."/>
            <person name="Markowitz V."/>
            <person name="Cheng J.-F."/>
            <person name="Hugenholtz P."/>
            <person name="Woyke T."/>
            <person name="Wu D."/>
            <person name="Spring S."/>
            <person name="Brambilla E."/>
            <person name="Klenk H.-P."/>
            <person name="Eisen J.A."/>
        </authorList>
    </citation>
    <scope>NUCLEOTIDE SEQUENCE [LARGE SCALE GENOMIC DNA]</scope>
    <source>
        <strain>SNP6</strain>
    </source>
</reference>
<keyword evidence="2" id="KW-1185">Reference proteome</keyword>
<evidence type="ECO:0000313" key="1">
    <source>
        <dbReference type="EMBL" id="AEA48054.1"/>
    </source>
</evidence>
<organism evidence="1 2">
    <name type="scientific">Archaeoglobus veneficus (strain DSM 11195 / SNP6)</name>
    <dbReference type="NCBI Taxonomy" id="693661"/>
    <lineage>
        <taxon>Archaea</taxon>
        <taxon>Methanobacteriati</taxon>
        <taxon>Methanobacteriota</taxon>
        <taxon>Archaeoglobi</taxon>
        <taxon>Archaeoglobales</taxon>
        <taxon>Archaeoglobaceae</taxon>
        <taxon>Archaeoglobus</taxon>
    </lineage>
</organism>